<proteinExistence type="predicted"/>
<evidence type="ECO:0000313" key="2">
    <source>
        <dbReference type="Proteomes" id="UP001357223"/>
    </source>
</evidence>
<sequence length="167" mass="18653">MYGPRLRYGQYFGYHSMPETRQHPYPILQGMNGMQPAADYPYMNSYPIQGSPYFYPSFQGSSGYNQQAPTQASYTQNVFHNPLQAKEESYAQMQQPVQPNGYPYMNPYPKGSFLAKPTSGMKSVLNSFKSQDGSLDINKMVDTAGQMMNAVSQVSSVVKGFGGMFKA</sequence>
<reference evidence="1 2" key="1">
    <citation type="submission" date="2023-10" db="EMBL/GenBank/DDBJ databases">
        <title>Niallia locisalis sp.nov. isolated from a salt pond sample.</title>
        <authorList>
            <person name="Li X.-J."/>
            <person name="Dong L."/>
        </authorList>
    </citation>
    <scope>NUCLEOTIDE SEQUENCE [LARGE SCALE GENOMIC DNA]</scope>
    <source>
        <strain evidence="1 2">DSM 29761</strain>
    </source>
</reference>
<name>A0ABZ2CP92_9BACI</name>
<gene>
    <name evidence="1" type="ORF">R4Z09_08170</name>
</gene>
<keyword evidence="2" id="KW-1185">Reference proteome</keyword>
<accession>A0ABZ2CP92</accession>
<dbReference type="EMBL" id="CP137640">
    <property type="protein sequence ID" value="WVX82939.1"/>
    <property type="molecule type" value="Genomic_DNA"/>
</dbReference>
<dbReference type="RefSeq" id="WP_338451833.1">
    <property type="nucleotide sequence ID" value="NZ_CP137640.1"/>
</dbReference>
<protein>
    <submittedName>
        <fullName evidence="1">YppG family protein</fullName>
    </submittedName>
</protein>
<dbReference type="Pfam" id="PF14179">
    <property type="entry name" value="YppG"/>
    <property type="match status" value="1"/>
</dbReference>
<organism evidence="1 2">
    <name type="scientific">Niallia oryzisoli</name>
    <dbReference type="NCBI Taxonomy" id="1737571"/>
    <lineage>
        <taxon>Bacteria</taxon>
        <taxon>Bacillati</taxon>
        <taxon>Bacillota</taxon>
        <taxon>Bacilli</taxon>
        <taxon>Bacillales</taxon>
        <taxon>Bacillaceae</taxon>
        <taxon>Niallia</taxon>
    </lineage>
</organism>
<evidence type="ECO:0000313" key="1">
    <source>
        <dbReference type="EMBL" id="WVX82939.1"/>
    </source>
</evidence>
<dbReference type="Proteomes" id="UP001357223">
    <property type="component" value="Chromosome"/>
</dbReference>
<dbReference type="InterPro" id="IPR025555">
    <property type="entry name" value="YppG"/>
</dbReference>